<dbReference type="Gene3D" id="3.30.9.10">
    <property type="entry name" value="D-Amino Acid Oxidase, subunit A, domain 2"/>
    <property type="match status" value="1"/>
</dbReference>
<protein>
    <submittedName>
        <fullName evidence="2">O-acetylhomoserine sulfhydrylase</fullName>
        <ecNumber evidence="2">2.5.1.49</ecNumber>
    </submittedName>
</protein>
<dbReference type="InterPro" id="IPR036188">
    <property type="entry name" value="FAD/NAD-bd_sf"/>
</dbReference>
<proteinExistence type="predicted"/>
<dbReference type="SUPFAM" id="SSF51905">
    <property type="entry name" value="FAD/NAD(P)-binding domain"/>
    <property type="match status" value="1"/>
</dbReference>
<evidence type="ECO:0000313" key="2">
    <source>
        <dbReference type="EMBL" id="CAA9548934.1"/>
    </source>
</evidence>
<dbReference type="Gene3D" id="3.50.50.60">
    <property type="entry name" value="FAD/NAD(P)-binding domain"/>
    <property type="match status" value="1"/>
</dbReference>
<name>A0A6J4UIT0_9ACTN</name>
<dbReference type="InterPro" id="IPR006076">
    <property type="entry name" value="FAD-dep_OxRdtase"/>
</dbReference>
<accession>A0A6J4UIT0</accession>
<dbReference type="PANTHER" id="PTHR13847:SF285">
    <property type="entry name" value="FAD DEPENDENT OXIDOREDUCTASE DOMAIN-CONTAINING PROTEIN"/>
    <property type="match status" value="1"/>
</dbReference>
<dbReference type="PANTHER" id="PTHR13847">
    <property type="entry name" value="SARCOSINE DEHYDROGENASE-RELATED"/>
    <property type="match status" value="1"/>
</dbReference>
<evidence type="ECO:0000259" key="1">
    <source>
        <dbReference type="Pfam" id="PF01266"/>
    </source>
</evidence>
<feature type="domain" description="FAD dependent oxidoreductase" evidence="1">
    <location>
        <begin position="37"/>
        <end position="359"/>
    </location>
</feature>
<feature type="non-terminal residue" evidence="2">
    <location>
        <position position="362"/>
    </location>
</feature>
<reference evidence="2" key="1">
    <citation type="submission" date="2020-02" db="EMBL/GenBank/DDBJ databases">
        <authorList>
            <person name="Meier V. D."/>
        </authorList>
    </citation>
    <scope>NUCLEOTIDE SEQUENCE</scope>
    <source>
        <strain evidence="2">AVDCRST_MAG79</strain>
    </source>
</reference>
<dbReference type="EC" id="2.5.1.49" evidence="2"/>
<dbReference type="AlphaFoldDB" id="A0A6J4UIT0"/>
<dbReference type="Pfam" id="PF01266">
    <property type="entry name" value="DAO"/>
    <property type="match status" value="1"/>
</dbReference>
<dbReference type="EMBL" id="CADCWC010000386">
    <property type="protein sequence ID" value="CAA9548934.1"/>
    <property type="molecule type" value="Genomic_DNA"/>
</dbReference>
<sequence length="362" mass="38212">MTYAALPAPGPILWLEQALADDPGAPCPPLAGPTRADVAIVGGGFVGLWTAYELTERAPDLDVVLLEGEFCGAGASGRNGGWVTGWHDELDALIERFGVKDALRLAGDTTAAIERIGEVAARHGIDCDYRQAGCLVAATAPAQLGAVDGALAACRTHGREALLHEVSGEELRRRTGSPLPIGGVIQTDAAAIQPARLARGLRRVLLERGVRIHEGSAMRRLGRGRPAFVETREGLVEADRVVLALGAWSARIRELRRAVVPVGSHLVATEPIPERVRALGWTGGEAFGDLRLLVHYAQVSADGRIVFGRGGGAIGPAGRVTAGHHRDARTSAVVAADFRRFFPTLADVRLTHSWGGPVDRAP</sequence>
<dbReference type="GO" id="GO:0003961">
    <property type="term" value="F:O-acetylhomoserine aminocarboxypropyltransferase activity"/>
    <property type="evidence" value="ECO:0007669"/>
    <property type="project" value="UniProtKB-EC"/>
</dbReference>
<keyword evidence="2" id="KW-0808">Transferase</keyword>
<gene>
    <name evidence="2" type="ORF">AVDCRST_MAG79-2536</name>
</gene>
<dbReference type="GO" id="GO:0005737">
    <property type="term" value="C:cytoplasm"/>
    <property type="evidence" value="ECO:0007669"/>
    <property type="project" value="TreeGrafter"/>
</dbReference>
<organism evidence="2">
    <name type="scientific">uncultured Thermoleophilia bacterium</name>
    <dbReference type="NCBI Taxonomy" id="1497501"/>
    <lineage>
        <taxon>Bacteria</taxon>
        <taxon>Bacillati</taxon>
        <taxon>Actinomycetota</taxon>
        <taxon>Thermoleophilia</taxon>
        <taxon>environmental samples</taxon>
    </lineage>
</organism>